<dbReference type="InterPro" id="IPR013083">
    <property type="entry name" value="Znf_RING/FYVE/PHD"/>
</dbReference>
<keyword evidence="5 8" id="KW-0863">Zinc-finger</keyword>
<keyword evidence="3" id="KW-0479">Metal-binding</keyword>
<evidence type="ECO:0000256" key="9">
    <source>
        <dbReference type="PROSITE-ProRule" id="PRU00810"/>
    </source>
</evidence>
<dbReference type="InterPro" id="IPR003822">
    <property type="entry name" value="PAH"/>
</dbReference>
<dbReference type="SUPFAM" id="SSF47762">
    <property type="entry name" value="PAH2 domain"/>
    <property type="match status" value="3"/>
</dbReference>
<evidence type="ECO:0000256" key="3">
    <source>
        <dbReference type="ARBA" id="ARBA00022723"/>
    </source>
</evidence>
<dbReference type="SUPFAM" id="SSF57903">
    <property type="entry name" value="FYVE/PHD zinc finger"/>
    <property type="match status" value="1"/>
</dbReference>
<feature type="compositionally biased region" description="Acidic residues" evidence="10">
    <location>
        <begin position="1529"/>
        <end position="1542"/>
    </location>
</feature>
<evidence type="ECO:0000256" key="6">
    <source>
        <dbReference type="ARBA" id="ARBA00022833"/>
    </source>
</evidence>
<evidence type="ECO:0000256" key="10">
    <source>
        <dbReference type="SAM" id="MobiDB-lite"/>
    </source>
</evidence>
<dbReference type="GO" id="GO:0008270">
    <property type="term" value="F:zinc ion binding"/>
    <property type="evidence" value="ECO:0007669"/>
    <property type="project" value="UniProtKB-KW"/>
</dbReference>
<feature type="region of interest" description="Disordered" evidence="10">
    <location>
        <begin position="1753"/>
        <end position="1772"/>
    </location>
</feature>
<dbReference type="SMART" id="SM00249">
    <property type="entry name" value="PHD"/>
    <property type="match status" value="1"/>
</dbReference>
<feature type="compositionally biased region" description="Polar residues" evidence="10">
    <location>
        <begin position="1214"/>
        <end position="1236"/>
    </location>
</feature>
<dbReference type="Gene3D" id="3.30.40.10">
    <property type="entry name" value="Zinc/RING finger domain, C3HC4 (zinc finger)"/>
    <property type="match status" value="1"/>
</dbReference>
<keyword evidence="7 9" id="KW-0539">Nucleus</keyword>
<dbReference type="InterPro" id="IPR011011">
    <property type="entry name" value="Znf_FYVE_PHD"/>
</dbReference>
<feature type="compositionally biased region" description="Low complexity" evidence="10">
    <location>
        <begin position="1199"/>
        <end position="1208"/>
    </location>
</feature>
<dbReference type="PROSITE" id="PS50016">
    <property type="entry name" value="ZF_PHD_2"/>
    <property type="match status" value="1"/>
</dbReference>
<dbReference type="PROSITE" id="PS51477">
    <property type="entry name" value="PAH"/>
    <property type="match status" value="2"/>
</dbReference>
<feature type="region of interest" description="Disordered" evidence="10">
    <location>
        <begin position="475"/>
        <end position="517"/>
    </location>
</feature>
<gene>
    <name evidence="12" type="ORF">MYCIT1_LOCUS7048</name>
</gene>
<dbReference type="GO" id="GO:0033698">
    <property type="term" value="C:Rpd3L complex"/>
    <property type="evidence" value="ECO:0007669"/>
    <property type="project" value="UniProtKB-ARBA"/>
</dbReference>
<feature type="compositionally biased region" description="Pro residues" evidence="10">
    <location>
        <begin position="1370"/>
        <end position="1394"/>
    </location>
</feature>
<sequence length="1910" mass="212257">MNSLQGNLAREPSPVITRSTRSDGVRTPQPKPGTPRPASTSPAESNNRPLNVTDALGYLDAVKKQFETEPDVYNKFLDIMKDFKGQVIDTPGVIERVSALFHGNVVLIEGFNTFLPAGYRINANADDQTITVTTPMGTTTQSTSGGYTHRMQARDTIPGLGPNIAMPFPGMGPSTNVLPPLSSGPASRSMTPVAYHIPAQPPPSLPPSFEPPPYQNPQTAAAANLLGNLNNRNQVERPQQHAGEFNHAIQYLNKIKSRFVDDSNTYKNFLDILQTYQKEQKQNVQHLFKDAPDLLTEFRLFLPEFAAVESQSTPSWPLPEPAAEKPTKKAPAAPKRKKRGAEKDVTPVPVPKPAARPAKKAKHNHKPEPGSPSSFSGYVGQTPPPVSMPPPTISTFHQSAAAANLPAVIGEKVMFFDRARKALGARDMFDDLLKLLSLFSSEIIGMSTLITLARDSFFGDSDLMQEFKDLVGWEDPEDAADKGPPGSVRTGPPDLASAYVPDDGDGPSYRRLPDSESRLACSGRDELGKSVLNDEWVSHPAWASEDAGFMSHRKNLFEDTLHKSEEERHEYHVHIAAMSRTIAHFEPLAMRLEEMTSEERVNFKLQADFGGSAKALYHRIIRKVYGRDSGLEIIQALQDSPSIAVPVVLARLKQKDDEWRRLQREWGKTWREVDAKNFYKSLDHQGLTFKADDKKRITAKYFVNDIEAAKGAQMRHWARTTPAQLVFNFADTPVLHDSLKMVYSFLDHSQGQYSAAERRSVESFLRRFVPLLCMYPTAEFNAACGPLDGIQEEDLLQLPDPPRSGRRSTGSVHSASHSLNNGAGVAPGDLRRKLLRTVQENQSATASRGTSPVPEEVEIWLRESTHTHCEGIAPRRPFFTNTTFYTLLRLLQLLYSRLAMCKAIGARLADEKHASLRVNPVATSLGLDDPAGPTLILAQTVATKEEGDGSPPNVVYMYLLDACEKVFDNELDSATFEEHMRWFFGDKAYHLFTIDKLVTALVKQVQTIVGDNKCQELWTLLQNAHVTASDGIGLNDLDILQYRREAERHVGQDDHLYRLQWNPDVRSISVHLMGADDPSVNAGDRWREYVSSYVTRLPTEWIPPIEEERLLLKRSYISFASMGRPVYGMPVQKIMPPGAAGRPAQQVMTPESSPFASRYDSHLSTPLAIPHFNSYAFHIPQPSSSSINSFRPTTPPPSNLNLASLSSPFVAKTPQGTGSSSRPMQSLQEDALSQSMPVPVPGHPDEASMSIPISPAVSPPNAPVSDLPGGEMERLRQTMAQNQMKRYQDTEARRPEYLKRGKRPISETDLAQADEDGHRRSNVGVVDSPHKGRRLALFQETSDESFEESLMAGGYGRYRTADWIRQPQPAQTPAPPPPVPAPARSEVPPPPPEPLSDKEIRKRKRLAAFRPNQLTNTAIEPSRLFPVIIEGMGRVLLDTATEEQRAQGADAAKRGTVLPAKKIKKRTEPSARERRAIMNAAQLEEMSDKPNWLDTDFPWRLRIEERRSIDTEESEQRLDAIKKFLDRDTDAEDSSSDDEPSNEELLPPSAWTRIYEPGADRPTPSRGGRGKMVPLAADPLVSDPRTVGNRRGLLSANGRRFFPTDPGDAVQAFHAKKTIRAFTLKLRRRKQREEQDEDDDDVACICHGKRKDDNVVQCDQCEIWYHLYCLNIPNIAALGPEEDAWYCQKCQIVEQSDDSDDAQAVEGMGMAEDLVEDEPSPEPIFAPTDSEPVRNHSNDAPLFQVLDSPSRCAETSRHELKTPPRPSTRRWNNGFTTPTAHPEHPLDEVQESFFDPLSTPSRGMRLAGGFVTPKAGSSGWSIRAHETPSKRRDSSSWLFGASGTLDESAGLFGSSPLMRMSFDDSPIRRNTAAAHRILDGLEDSSPITKHVGRNLFEELAAQSESPIYNH</sequence>
<protein>
    <recommendedName>
        <fullName evidence="11">PHD-type domain-containing protein</fullName>
    </recommendedName>
</protein>
<dbReference type="GO" id="GO:0003714">
    <property type="term" value="F:transcription corepressor activity"/>
    <property type="evidence" value="ECO:0007669"/>
    <property type="project" value="InterPro"/>
</dbReference>
<dbReference type="InterPro" id="IPR039774">
    <property type="entry name" value="Sin3-like"/>
</dbReference>
<dbReference type="Pfam" id="PF08295">
    <property type="entry name" value="Sin3_corepress"/>
    <property type="match status" value="1"/>
</dbReference>
<dbReference type="Proteomes" id="UP001295794">
    <property type="component" value="Unassembled WGS sequence"/>
</dbReference>
<dbReference type="PANTHER" id="PTHR12346">
    <property type="entry name" value="SIN3B-RELATED"/>
    <property type="match status" value="1"/>
</dbReference>
<accession>A0AAD2H0D9</accession>
<dbReference type="Pfam" id="PF02671">
    <property type="entry name" value="PAH"/>
    <property type="match status" value="3"/>
</dbReference>
<feature type="region of interest" description="Disordered" evidence="10">
    <location>
        <begin position="795"/>
        <end position="827"/>
    </location>
</feature>
<feature type="compositionally biased region" description="Polar residues" evidence="10">
    <location>
        <begin position="807"/>
        <end position="821"/>
    </location>
</feature>
<keyword evidence="4" id="KW-0677">Repeat</keyword>
<feature type="region of interest" description="Disordered" evidence="10">
    <location>
        <begin position="1816"/>
        <end position="1835"/>
    </location>
</feature>
<dbReference type="InterPro" id="IPR031693">
    <property type="entry name" value="Sin3_C"/>
</dbReference>
<feature type="region of interest" description="Disordered" evidence="10">
    <location>
        <begin position="1367"/>
        <end position="1398"/>
    </location>
</feature>
<feature type="region of interest" description="Disordered" evidence="10">
    <location>
        <begin position="1183"/>
        <end position="1249"/>
    </location>
</feature>
<proteinExistence type="predicted"/>
<reference evidence="12" key="1">
    <citation type="submission" date="2023-11" db="EMBL/GenBank/DDBJ databases">
        <authorList>
            <person name="De Vega J J."/>
            <person name="De Vega J J."/>
        </authorList>
    </citation>
    <scope>NUCLEOTIDE SEQUENCE</scope>
</reference>
<evidence type="ECO:0000313" key="13">
    <source>
        <dbReference type="Proteomes" id="UP001295794"/>
    </source>
</evidence>
<dbReference type="InterPro" id="IPR013194">
    <property type="entry name" value="HDAC_interact_dom"/>
</dbReference>
<feature type="region of interest" description="Disordered" evidence="10">
    <location>
        <begin position="1524"/>
        <end position="1587"/>
    </location>
</feature>
<evidence type="ECO:0000256" key="4">
    <source>
        <dbReference type="ARBA" id="ARBA00022737"/>
    </source>
</evidence>
<evidence type="ECO:0000256" key="7">
    <source>
        <dbReference type="ARBA" id="ARBA00023242"/>
    </source>
</evidence>
<dbReference type="GO" id="GO:0010628">
    <property type="term" value="P:positive regulation of gene expression"/>
    <property type="evidence" value="ECO:0007669"/>
    <property type="project" value="UniProtKB-ARBA"/>
</dbReference>
<dbReference type="SMART" id="SM00761">
    <property type="entry name" value="HDAC_interact"/>
    <property type="match status" value="1"/>
</dbReference>
<evidence type="ECO:0000256" key="2">
    <source>
        <dbReference type="ARBA" id="ARBA00022491"/>
    </source>
</evidence>
<feature type="compositionally biased region" description="Basic and acidic residues" evidence="10">
    <location>
        <begin position="1823"/>
        <end position="1834"/>
    </location>
</feature>
<dbReference type="InterPro" id="IPR001965">
    <property type="entry name" value="Znf_PHD"/>
</dbReference>
<evidence type="ECO:0000256" key="8">
    <source>
        <dbReference type="PROSITE-ProRule" id="PRU00146"/>
    </source>
</evidence>
<dbReference type="EMBL" id="CAVNYO010000101">
    <property type="protein sequence ID" value="CAK5265788.1"/>
    <property type="molecule type" value="Genomic_DNA"/>
</dbReference>
<comment type="caution">
    <text evidence="12">The sequence shown here is derived from an EMBL/GenBank/DDBJ whole genome shotgun (WGS) entry which is preliminary data.</text>
</comment>
<dbReference type="GO" id="GO:0000122">
    <property type="term" value="P:negative regulation of transcription by RNA polymerase II"/>
    <property type="evidence" value="ECO:0007669"/>
    <property type="project" value="TreeGrafter"/>
</dbReference>
<dbReference type="FunFam" id="1.20.1160.11:FF:000003">
    <property type="entry name" value="Paired amphipathic helix SIN3-like protein"/>
    <property type="match status" value="1"/>
</dbReference>
<feature type="region of interest" description="Disordered" evidence="10">
    <location>
        <begin position="310"/>
        <end position="387"/>
    </location>
</feature>
<feature type="compositionally biased region" description="Polar residues" evidence="10">
    <location>
        <begin position="37"/>
        <end position="50"/>
    </location>
</feature>
<dbReference type="PROSITE" id="PS01359">
    <property type="entry name" value="ZF_PHD_1"/>
    <property type="match status" value="1"/>
</dbReference>
<feature type="domain" description="PHD-type" evidence="11">
    <location>
        <begin position="1641"/>
        <end position="1693"/>
    </location>
</feature>
<comment type="subcellular location">
    <subcellularLocation>
        <location evidence="1 9">Nucleus</location>
    </subcellularLocation>
</comment>
<keyword evidence="6" id="KW-0862">Zinc</keyword>
<keyword evidence="13" id="KW-1185">Reference proteome</keyword>
<keyword evidence="2" id="KW-0678">Repressor</keyword>
<dbReference type="InterPro" id="IPR019787">
    <property type="entry name" value="Znf_PHD-finger"/>
</dbReference>
<dbReference type="Pfam" id="PF16879">
    <property type="entry name" value="Sin3a_C"/>
    <property type="match status" value="1"/>
</dbReference>
<feature type="region of interest" description="Disordered" evidence="10">
    <location>
        <begin position="1301"/>
        <end position="1327"/>
    </location>
</feature>
<organism evidence="12 13">
    <name type="scientific">Mycena citricolor</name>
    <dbReference type="NCBI Taxonomy" id="2018698"/>
    <lineage>
        <taxon>Eukaryota</taxon>
        <taxon>Fungi</taxon>
        <taxon>Dikarya</taxon>
        <taxon>Basidiomycota</taxon>
        <taxon>Agaricomycotina</taxon>
        <taxon>Agaricomycetes</taxon>
        <taxon>Agaricomycetidae</taxon>
        <taxon>Agaricales</taxon>
        <taxon>Marasmiineae</taxon>
        <taxon>Mycenaceae</taxon>
        <taxon>Mycena</taxon>
    </lineage>
</organism>
<evidence type="ECO:0000256" key="1">
    <source>
        <dbReference type="ARBA" id="ARBA00004123"/>
    </source>
</evidence>
<dbReference type="InterPro" id="IPR019786">
    <property type="entry name" value="Zinc_finger_PHD-type_CS"/>
</dbReference>
<feature type="region of interest" description="Disordered" evidence="10">
    <location>
        <begin position="1"/>
        <end position="50"/>
    </location>
</feature>
<evidence type="ECO:0000259" key="11">
    <source>
        <dbReference type="PROSITE" id="PS50016"/>
    </source>
</evidence>
<dbReference type="Pfam" id="PF00628">
    <property type="entry name" value="PHD"/>
    <property type="match status" value="1"/>
</dbReference>
<dbReference type="InterPro" id="IPR036600">
    <property type="entry name" value="PAH_sf"/>
</dbReference>
<evidence type="ECO:0000313" key="12">
    <source>
        <dbReference type="EMBL" id="CAK5265788.1"/>
    </source>
</evidence>
<evidence type="ECO:0000256" key="5">
    <source>
        <dbReference type="ARBA" id="ARBA00022771"/>
    </source>
</evidence>
<dbReference type="FunFam" id="1.20.1160.11:FF:000001">
    <property type="entry name" value="Paired amphipathic helix protein Sin3"/>
    <property type="match status" value="1"/>
</dbReference>
<dbReference type="PANTHER" id="PTHR12346:SF0">
    <property type="entry name" value="SIN3A, ISOFORM G"/>
    <property type="match status" value="1"/>
</dbReference>
<name>A0AAD2H0D9_9AGAR</name>
<dbReference type="Gene3D" id="1.20.1160.11">
    <property type="entry name" value="Paired amphipathic helix"/>
    <property type="match status" value="3"/>
</dbReference>
<feature type="compositionally biased region" description="Polar residues" evidence="10">
    <location>
        <begin position="1183"/>
        <end position="1192"/>
    </location>
</feature>